<evidence type="ECO:0000313" key="22">
    <source>
        <dbReference type="Proteomes" id="UP000521676"/>
    </source>
</evidence>
<keyword evidence="12 19" id="KW-0472">Membrane</keyword>
<evidence type="ECO:0000256" key="13">
    <source>
        <dbReference type="ARBA" id="ARBA00023209"/>
    </source>
</evidence>
<evidence type="ECO:0000256" key="4">
    <source>
        <dbReference type="ARBA" id="ARBA00022516"/>
    </source>
</evidence>
<evidence type="ECO:0000256" key="11">
    <source>
        <dbReference type="ARBA" id="ARBA00023098"/>
    </source>
</evidence>
<dbReference type="PANTHER" id="PTHR34299">
    <property type="entry name" value="DIACYLGLYCEROL KINASE"/>
    <property type="match status" value="1"/>
</dbReference>
<evidence type="ECO:0000256" key="5">
    <source>
        <dbReference type="ARBA" id="ARBA00022679"/>
    </source>
</evidence>
<feature type="binding site" evidence="17">
    <location>
        <begin position="101"/>
        <end position="102"/>
    </location>
    <ligand>
        <name>ATP</name>
        <dbReference type="ChEBI" id="CHEBI:30616"/>
    </ligand>
</feature>
<evidence type="ECO:0000256" key="12">
    <source>
        <dbReference type="ARBA" id="ARBA00023136"/>
    </source>
</evidence>
<evidence type="ECO:0000256" key="18">
    <source>
        <dbReference type="PIRSR" id="PIRSR600829-4"/>
    </source>
</evidence>
<keyword evidence="11" id="KW-0443">Lipid metabolism</keyword>
<dbReference type="Pfam" id="PF01219">
    <property type="entry name" value="DAGK_prokar"/>
    <property type="match status" value="1"/>
</dbReference>
<dbReference type="GO" id="GO:0005886">
    <property type="term" value="C:plasma membrane"/>
    <property type="evidence" value="ECO:0007669"/>
    <property type="project" value="UniProtKB-SubCell"/>
</dbReference>
<dbReference type="PANTHER" id="PTHR34299:SF1">
    <property type="entry name" value="DIACYLGLYCEROL KINASE"/>
    <property type="match status" value="1"/>
</dbReference>
<evidence type="ECO:0000256" key="6">
    <source>
        <dbReference type="ARBA" id="ARBA00022692"/>
    </source>
</evidence>
<feature type="transmembrane region" description="Helical" evidence="19">
    <location>
        <begin position="42"/>
        <end position="73"/>
    </location>
</feature>
<dbReference type="GO" id="GO:0008654">
    <property type="term" value="P:phospholipid biosynthetic process"/>
    <property type="evidence" value="ECO:0007669"/>
    <property type="project" value="UniProtKB-KW"/>
</dbReference>
<comment type="similarity">
    <text evidence="2">Belongs to the bacterial diacylglycerol kinase family.</text>
</comment>
<evidence type="ECO:0000256" key="15">
    <source>
        <dbReference type="PIRSR" id="PIRSR600829-1"/>
    </source>
</evidence>
<dbReference type="GO" id="GO:0016301">
    <property type="term" value="F:kinase activity"/>
    <property type="evidence" value="ECO:0007669"/>
    <property type="project" value="UniProtKB-KW"/>
</dbReference>
<evidence type="ECO:0000256" key="9">
    <source>
        <dbReference type="ARBA" id="ARBA00022840"/>
    </source>
</evidence>
<dbReference type="GO" id="GO:0046872">
    <property type="term" value="F:metal ion binding"/>
    <property type="evidence" value="ECO:0007669"/>
    <property type="project" value="UniProtKB-KW"/>
</dbReference>
<evidence type="ECO:0000256" key="1">
    <source>
        <dbReference type="ARBA" id="ARBA00004651"/>
    </source>
</evidence>
<proteinExistence type="inferred from homology"/>
<keyword evidence="3" id="KW-1003">Cell membrane</keyword>
<feature type="binding site" evidence="16">
    <location>
        <position position="76"/>
    </location>
    <ligand>
        <name>substrate</name>
    </ligand>
</feature>
<keyword evidence="18" id="KW-0479">Metal-binding</keyword>
<dbReference type="GO" id="GO:0005524">
    <property type="term" value="F:ATP binding"/>
    <property type="evidence" value="ECO:0007669"/>
    <property type="project" value="UniProtKB-KW"/>
</dbReference>
<keyword evidence="6 19" id="KW-0812">Transmembrane</keyword>
<feature type="transmembrane region" description="Helical" evidence="19">
    <location>
        <begin position="103"/>
        <end position="128"/>
    </location>
</feature>
<organism evidence="20 22">
    <name type="scientific">Candidatus Chlorohelix allophototropha</name>
    <dbReference type="NCBI Taxonomy" id="3003348"/>
    <lineage>
        <taxon>Bacteria</taxon>
        <taxon>Bacillati</taxon>
        <taxon>Chloroflexota</taxon>
        <taxon>Chloroflexia</taxon>
        <taxon>Candidatus Chloroheliales</taxon>
        <taxon>Candidatus Chloroheliaceae</taxon>
        <taxon>Candidatus Chlorohelix</taxon>
    </lineage>
</organism>
<keyword evidence="4" id="KW-0444">Lipid biosynthesis</keyword>
<comment type="cofactor">
    <cofactor evidence="18">
        <name>Mg(2+)</name>
        <dbReference type="ChEBI" id="CHEBI:18420"/>
    </cofactor>
    <text evidence="18">Mn(2+), Zn(2+), Cd(2+) and Co(2+) support activity to lesser extents.</text>
</comment>
<keyword evidence="8 20" id="KW-0418">Kinase</keyword>
<dbReference type="EMBL" id="CP128399">
    <property type="protein sequence ID" value="WJW67466.1"/>
    <property type="molecule type" value="Genomic_DNA"/>
</dbReference>
<evidence type="ECO:0000256" key="19">
    <source>
        <dbReference type="SAM" id="Phobius"/>
    </source>
</evidence>
<evidence type="ECO:0000256" key="16">
    <source>
        <dbReference type="PIRSR" id="PIRSR600829-2"/>
    </source>
</evidence>
<feature type="binding site" evidence="17">
    <location>
        <position position="14"/>
    </location>
    <ligand>
        <name>ATP</name>
        <dbReference type="ChEBI" id="CHEBI:30616"/>
    </ligand>
</feature>
<evidence type="ECO:0000313" key="21">
    <source>
        <dbReference type="EMBL" id="WJW67466.1"/>
    </source>
</evidence>
<evidence type="ECO:0000313" key="20">
    <source>
        <dbReference type="EMBL" id="NWJ45593.1"/>
    </source>
</evidence>
<feature type="binding site" evidence="17">
    <location>
        <position position="23"/>
    </location>
    <ligand>
        <name>ATP</name>
        <dbReference type="ChEBI" id="CHEBI:30616"/>
    </ligand>
</feature>
<accession>A0A8T7LXA1</accession>
<keyword evidence="13" id="KW-0594">Phospholipid biosynthesis</keyword>
<dbReference type="EMBL" id="JACATZ010000001">
    <property type="protein sequence ID" value="NWJ45593.1"/>
    <property type="molecule type" value="Genomic_DNA"/>
</dbReference>
<dbReference type="AlphaFoldDB" id="A0A8T7LXA1"/>
<comment type="subcellular location">
    <subcellularLocation>
        <location evidence="1">Cell membrane</location>
        <topology evidence="1">Multi-pass membrane protein</topology>
    </subcellularLocation>
</comment>
<gene>
    <name evidence="20" type="ORF">HXX08_06920</name>
    <name evidence="21" type="ORF">OZ401_000732</name>
</gene>
<feature type="binding site" evidence="17">
    <location>
        <begin position="92"/>
        <end position="94"/>
    </location>
    <ligand>
        <name>ATP</name>
        <dbReference type="ChEBI" id="CHEBI:30616"/>
    </ligand>
</feature>
<protein>
    <submittedName>
        <fullName evidence="20">Diacylglycerol kinase family protein</fullName>
    </submittedName>
</protein>
<evidence type="ECO:0000256" key="8">
    <source>
        <dbReference type="ARBA" id="ARBA00022777"/>
    </source>
</evidence>
<dbReference type="Gene3D" id="1.10.287.3610">
    <property type="match status" value="1"/>
</dbReference>
<feature type="active site" description="Proton acceptor" evidence="15">
    <location>
        <position position="76"/>
    </location>
</feature>
<sequence length="134" mass="14950">MKEANKPIAPLVKRATFFKSFYYAWQGISYVLRTQRNMRVHLLAGLLVIIVGYLLGITSVEWACLLTVMALVYSLEMINTVAEAIVDLYTNEYHDLAKVAKDAAAGAVLLSAFFSVGVGLVIFLPHLLHWAFGW</sequence>
<keyword evidence="9 17" id="KW-0067">ATP-binding</keyword>
<evidence type="ECO:0000256" key="10">
    <source>
        <dbReference type="ARBA" id="ARBA00022989"/>
    </source>
</evidence>
<evidence type="ECO:0000256" key="14">
    <source>
        <dbReference type="ARBA" id="ARBA00023264"/>
    </source>
</evidence>
<reference evidence="21" key="2">
    <citation type="journal article" date="2024" name="Nature">
        <title>Anoxygenic phototroph of the Chloroflexota uses a type I reaction centre.</title>
        <authorList>
            <person name="Tsuji J.M."/>
            <person name="Shaw N.A."/>
            <person name="Nagashima S."/>
            <person name="Venkiteswaran J.J."/>
            <person name="Schiff S.L."/>
            <person name="Watanabe T."/>
            <person name="Fukui M."/>
            <person name="Hanada S."/>
            <person name="Tank M."/>
            <person name="Neufeld J.D."/>
        </authorList>
    </citation>
    <scope>NUCLEOTIDE SEQUENCE</scope>
    <source>
        <strain evidence="21">L227-S17</strain>
    </source>
</reference>
<evidence type="ECO:0000256" key="7">
    <source>
        <dbReference type="ARBA" id="ARBA00022741"/>
    </source>
</evidence>
<name>A0A8T7LXA1_9CHLR</name>
<keyword evidence="5" id="KW-0808">Transferase</keyword>
<dbReference type="Proteomes" id="UP001431572">
    <property type="component" value="Chromosome 1"/>
</dbReference>
<feature type="binding site" evidence="16">
    <location>
        <position position="14"/>
    </location>
    <ligand>
        <name>substrate</name>
    </ligand>
</feature>
<dbReference type="RefSeq" id="WP_341469359.1">
    <property type="nucleotide sequence ID" value="NZ_CP128399.1"/>
</dbReference>
<evidence type="ECO:0000256" key="3">
    <source>
        <dbReference type="ARBA" id="ARBA00022475"/>
    </source>
</evidence>
<evidence type="ECO:0000256" key="2">
    <source>
        <dbReference type="ARBA" id="ARBA00005967"/>
    </source>
</evidence>
<dbReference type="InterPro" id="IPR036945">
    <property type="entry name" value="DAGK_sf"/>
</dbReference>
<dbReference type="CDD" id="cd14265">
    <property type="entry name" value="UDPK_IM_like"/>
    <property type="match status" value="1"/>
</dbReference>
<dbReference type="InterPro" id="IPR000829">
    <property type="entry name" value="DAGK"/>
</dbReference>
<dbReference type="InterPro" id="IPR033717">
    <property type="entry name" value="UDPK"/>
</dbReference>
<keyword evidence="7 17" id="KW-0547">Nucleotide-binding</keyword>
<keyword evidence="10 19" id="KW-1133">Transmembrane helix</keyword>
<evidence type="ECO:0000256" key="17">
    <source>
        <dbReference type="PIRSR" id="PIRSR600829-3"/>
    </source>
</evidence>
<dbReference type="Proteomes" id="UP000521676">
    <property type="component" value="Unassembled WGS sequence"/>
</dbReference>
<feature type="binding site" evidence="18">
    <location>
        <position position="83"/>
    </location>
    <ligand>
        <name>a divalent metal cation</name>
        <dbReference type="ChEBI" id="CHEBI:60240"/>
    </ligand>
</feature>
<keyword evidence="18" id="KW-0460">Magnesium</keyword>
<reference evidence="20 22" key="1">
    <citation type="submission" date="2020-06" db="EMBL/GenBank/DDBJ databases">
        <title>Anoxygenic phototrophic Chloroflexota member uses a Type I reaction center.</title>
        <authorList>
            <person name="Tsuji J.M."/>
            <person name="Shaw N.A."/>
            <person name="Nagashima S."/>
            <person name="Venkiteswaran J."/>
            <person name="Schiff S.L."/>
            <person name="Hanada S."/>
            <person name="Tank M."/>
            <person name="Neufeld J.D."/>
        </authorList>
    </citation>
    <scope>NUCLEOTIDE SEQUENCE [LARGE SCALE GENOMIC DNA]</scope>
    <source>
        <strain evidence="20">L227-S17</strain>
    </source>
</reference>
<feature type="binding site" evidence="17">
    <location>
        <position position="83"/>
    </location>
    <ligand>
        <name>ATP</name>
        <dbReference type="ChEBI" id="CHEBI:30616"/>
    </ligand>
</feature>
<keyword evidence="23" id="KW-1185">Reference proteome</keyword>
<evidence type="ECO:0000313" key="23">
    <source>
        <dbReference type="Proteomes" id="UP001431572"/>
    </source>
</evidence>
<keyword evidence="14" id="KW-1208">Phospholipid metabolism</keyword>